<dbReference type="Pfam" id="PF16859">
    <property type="entry name" value="TetR_C_11"/>
    <property type="match status" value="1"/>
</dbReference>
<dbReference type="Gene3D" id="1.10.10.60">
    <property type="entry name" value="Homeodomain-like"/>
    <property type="match status" value="1"/>
</dbReference>
<keyword evidence="2 4" id="KW-0238">DNA-binding</keyword>
<name>A0ABM9LWU0_9MYCO</name>
<dbReference type="InterPro" id="IPR050109">
    <property type="entry name" value="HTH-type_TetR-like_transc_reg"/>
</dbReference>
<evidence type="ECO:0000256" key="4">
    <source>
        <dbReference type="PROSITE-ProRule" id="PRU00335"/>
    </source>
</evidence>
<evidence type="ECO:0000256" key="2">
    <source>
        <dbReference type="ARBA" id="ARBA00023125"/>
    </source>
</evidence>
<dbReference type="SUPFAM" id="SSF46689">
    <property type="entry name" value="Homeodomain-like"/>
    <property type="match status" value="1"/>
</dbReference>
<dbReference type="Gene3D" id="1.10.357.10">
    <property type="entry name" value="Tetracycline Repressor, domain 2"/>
    <property type="match status" value="1"/>
</dbReference>
<dbReference type="InterPro" id="IPR001647">
    <property type="entry name" value="HTH_TetR"/>
</dbReference>
<dbReference type="EMBL" id="OY726394">
    <property type="protein sequence ID" value="CAJ1506078.1"/>
    <property type="molecule type" value="Genomic_DNA"/>
</dbReference>
<sequence length="203" mass="21853">MIVTESRLRQRTEGRLDRSRDPAILDAALAVVSEHGYDAANMNDIAARAGVGKAAIYRRWSSKAALVTDALIYWRPDLMTRNTPDTGSLAGDLDAFVEEIGRKDAEPFPNDLVLRVALEAVHDPDLAAAVDDLVLVKGEGMVAKIVAQAAARGEIDADRDWSLVSDVVLAMGLLQVVRGQTLDAGFVRAVLDQVVLPALRAPD</sequence>
<keyword evidence="3" id="KW-0804">Transcription</keyword>
<keyword evidence="1" id="KW-0805">Transcription regulation</keyword>
<evidence type="ECO:0000313" key="6">
    <source>
        <dbReference type="EMBL" id="CAJ1506078.1"/>
    </source>
</evidence>
<dbReference type="PANTHER" id="PTHR30055:SF148">
    <property type="entry name" value="TETR-FAMILY TRANSCRIPTIONAL REGULATOR"/>
    <property type="match status" value="1"/>
</dbReference>
<dbReference type="InterPro" id="IPR011075">
    <property type="entry name" value="TetR_C"/>
</dbReference>
<dbReference type="InterPro" id="IPR036271">
    <property type="entry name" value="Tet_transcr_reg_TetR-rel_C_sf"/>
</dbReference>
<keyword evidence="7" id="KW-1185">Reference proteome</keyword>
<dbReference type="PRINTS" id="PR00455">
    <property type="entry name" value="HTHTETR"/>
</dbReference>
<dbReference type="InterPro" id="IPR009057">
    <property type="entry name" value="Homeodomain-like_sf"/>
</dbReference>
<dbReference type="PROSITE" id="PS50977">
    <property type="entry name" value="HTH_TETR_2"/>
    <property type="match status" value="1"/>
</dbReference>
<evidence type="ECO:0000256" key="3">
    <source>
        <dbReference type="ARBA" id="ARBA00023163"/>
    </source>
</evidence>
<evidence type="ECO:0000256" key="1">
    <source>
        <dbReference type="ARBA" id="ARBA00023015"/>
    </source>
</evidence>
<evidence type="ECO:0000259" key="5">
    <source>
        <dbReference type="PROSITE" id="PS50977"/>
    </source>
</evidence>
<dbReference type="PANTHER" id="PTHR30055">
    <property type="entry name" value="HTH-TYPE TRANSCRIPTIONAL REGULATOR RUTR"/>
    <property type="match status" value="1"/>
</dbReference>
<feature type="domain" description="HTH tetR-type" evidence="5">
    <location>
        <begin position="18"/>
        <end position="78"/>
    </location>
</feature>
<accession>A0ABM9LWU0</accession>
<feature type="DNA-binding region" description="H-T-H motif" evidence="4">
    <location>
        <begin position="41"/>
        <end position="60"/>
    </location>
</feature>
<dbReference type="Pfam" id="PF00440">
    <property type="entry name" value="TetR_N"/>
    <property type="match status" value="1"/>
</dbReference>
<gene>
    <name evidence="6" type="ORF">MU0083_003855</name>
</gene>
<protein>
    <submittedName>
        <fullName evidence="6">TetR/AcrR family transcriptional regulator</fullName>
    </submittedName>
</protein>
<dbReference type="SUPFAM" id="SSF48498">
    <property type="entry name" value="Tetracyclin repressor-like, C-terminal domain"/>
    <property type="match status" value="1"/>
</dbReference>
<dbReference type="Proteomes" id="UP001190336">
    <property type="component" value="Chromosome"/>
</dbReference>
<organism evidence="6 7">
    <name type="scientific">[Mycobacterium] kokjensenii</name>
    <dbReference type="NCBI Taxonomy" id="3064287"/>
    <lineage>
        <taxon>Bacteria</taxon>
        <taxon>Bacillati</taxon>
        <taxon>Actinomycetota</taxon>
        <taxon>Actinomycetes</taxon>
        <taxon>Mycobacteriales</taxon>
        <taxon>Mycobacteriaceae</taxon>
        <taxon>Mycolicibacter</taxon>
    </lineage>
</organism>
<reference evidence="6 7" key="1">
    <citation type="submission" date="2023-08" db="EMBL/GenBank/DDBJ databases">
        <authorList>
            <person name="Folkvardsen B D."/>
            <person name="Norman A."/>
        </authorList>
    </citation>
    <scope>NUCLEOTIDE SEQUENCE [LARGE SCALE GENOMIC DNA]</scope>
    <source>
        <strain evidence="6 7">Mu0083</strain>
    </source>
</reference>
<evidence type="ECO:0000313" key="7">
    <source>
        <dbReference type="Proteomes" id="UP001190336"/>
    </source>
</evidence>
<proteinExistence type="predicted"/>